<sequence>MSASYRRILALPGALAFTLAALPARLAMSMSGVSTVVLIAERRGSYALAGAVSAAGLVSLAVLLPLLGRLVDRYGQARVAVPSVLAAVVPTAGLLLCVRSGAPDWTLFLCWAASSTAPNVGGMVRARWAHLLRGDEAGRHLANSLEQALDELCFMLGPVLAVLLCRAFTPETGLLTAGALCTAGVLLLAVQRGTEPPLAPASAGTAGEEGTSGAGRPAGGRGSLRVLLPMFLATGVVFGSMEVTTIAYTDATGHGSLAGLLLGLVAAGSCVSGLVSGLLRPRRGPAARLLGGVAAMAGLMLLPAAAGFFGAGPAVLAAALFLAGSGTAPTMVSGMTLVQQLVPAGRLNEAMAAAVSAILVGISAGSAIGGAIAQRLPAGAGYLVPAAAAATALLIVVTGARRLRAAAPSPAERRTTDRAVPAAACAD</sequence>
<dbReference type="InterPro" id="IPR011701">
    <property type="entry name" value="MFS"/>
</dbReference>
<dbReference type="PANTHER" id="PTHR23542">
    <property type="match status" value="1"/>
</dbReference>
<evidence type="ECO:0000313" key="3">
    <source>
        <dbReference type="EMBL" id="GAA1094295.1"/>
    </source>
</evidence>
<feature type="region of interest" description="Disordered" evidence="1">
    <location>
        <begin position="198"/>
        <end position="218"/>
    </location>
</feature>
<keyword evidence="2" id="KW-1133">Transmembrane helix</keyword>
<protein>
    <submittedName>
        <fullName evidence="3">MFS transporter</fullName>
    </submittedName>
</protein>
<keyword evidence="2" id="KW-0472">Membrane</keyword>
<dbReference type="InterPro" id="IPR036259">
    <property type="entry name" value="MFS_trans_sf"/>
</dbReference>
<keyword evidence="4" id="KW-1185">Reference proteome</keyword>
<dbReference type="RefSeq" id="WP_344625222.1">
    <property type="nucleotide sequence ID" value="NZ_BAAALD010000041.1"/>
</dbReference>
<dbReference type="Proteomes" id="UP001499987">
    <property type="component" value="Unassembled WGS sequence"/>
</dbReference>
<feature type="transmembrane region" description="Helical" evidence="2">
    <location>
        <begin position="286"/>
        <end position="309"/>
    </location>
</feature>
<dbReference type="PANTHER" id="PTHR23542:SF1">
    <property type="entry name" value="MAJOR FACILITATOR SUPERFAMILY (MFS) PROFILE DOMAIN-CONTAINING PROTEIN"/>
    <property type="match status" value="1"/>
</dbReference>
<organism evidence="3 4">
    <name type="scientific">Kitasatospora arboriphila</name>
    <dbReference type="NCBI Taxonomy" id="258052"/>
    <lineage>
        <taxon>Bacteria</taxon>
        <taxon>Bacillati</taxon>
        <taxon>Actinomycetota</taxon>
        <taxon>Actinomycetes</taxon>
        <taxon>Kitasatosporales</taxon>
        <taxon>Streptomycetaceae</taxon>
        <taxon>Kitasatospora</taxon>
    </lineage>
</organism>
<feature type="transmembrane region" description="Helical" evidence="2">
    <location>
        <begin position="260"/>
        <end position="279"/>
    </location>
</feature>
<feature type="transmembrane region" description="Helical" evidence="2">
    <location>
        <begin position="315"/>
        <end position="338"/>
    </location>
</feature>
<dbReference type="SUPFAM" id="SSF103473">
    <property type="entry name" value="MFS general substrate transporter"/>
    <property type="match status" value="1"/>
</dbReference>
<reference evidence="3 4" key="1">
    <citation type="journal article" date="2019" name="Int. J. Syst. Evol. Microbiol.">
        <title>The Global Catalogue of Microorganisms (GCM) 10K type strain sequencing project: providing services to taxonomists for standard genome sequencing and annotation.</title>
        <authorList>
            <consortium name="The Broad Institute Genomics Platform"/>
            <consortium name="The Broad Institute Genome Sequencing Center for Infectious Disease"/>
            <person name="Wu L."/>
            <person name="Ma J."/>
        </authorList>
    </citation>
    <scope>NUCLEOTIDE SEQUENCE [LARGE SCALE GENOMIC DNA]</scope>
    <source>
        <strain evidence="3 4">JCM 13002</strain>
    </source>
</reference>
<dbReference type="Gene3D" id="1.20.1250.20">
    <property type="entry name" value="MFS general substrate transporter like domains"/>
    <property type="match status" value="1"/>
</dbReference>
<feature type="transmembrane region" description="Helical" evidence="2">
    <location>
        <begin position="379"/>
        <end position="400"/>
    </location>
</feature>
<feature type="transmembrane region" description="Helical" evidence="2">
    <location>
        <begin position="350"/>
        <end position="373"/>
    </location>
</feature>
<evidence type="ECO:0000313" key="4">
    <source>
        <dbReference type="Proteomes" id="UP001499987"/>
    </source>
</evidence>
<evidence type="ECO:0000256" key="2">
    <source>
        <dbReference type="SAM" id="Phobius"/>
    </source>
</evidence>
<feature type="transmembrane region" description="Helical" evidence="2">
    <location>
        <begin position="226"/>
        <end position="248"/>
    </location>
</feature>
<gene>
    <name evidence="3" type="ORF">GCM10009663_42190</name>
</gene>
<keyword evidence="2" id="KW-0812">Transmembrane</keyword>
<evidence type="ECO:0000256" key="1">
    <source>
        <dbReference type="SAM" id="MobiDB-lite"/>
    </source>
</evidence>
<feature type="transmembrane region" description="Helical" evidence="2">
    <location>
        <begin position="47"/>
        <end position="67"/>
    </location>
</feature>
<accession>A0ABN1TMF5</accession>
<comment type="caution">
    <text evidence="3">The sequence shown here is derived from an EMBL/GenBank/DDBJ whole genome shotgun (WGS) entry which is preliminary data.</text>
</comment>
<proteinExistence type="predicted"/>
<name>A0ABN1TMF5_9ACTN</name>
<feature type="region of interest" description="Disordered" evidence="1">
    <location>
        <begin position="406"/>
        <end position="427"/>
    </location>
</feature>
<dbReference type="Pfam" id="PF07690">
    <property type="entry name" value="MFS_1"/>
    <property type="match status" value="1"/>
</dbReference>
<dbReference type="EMBL" id="BAAALD010000041">
    <property type="protein sequence ID" value="GAA1094295.1"/>
    <property type="molecule type" value="Genomic_DNA"/>
</dbReference>